<dbReference type="Proteomes" id="UP001431783">
    <property type="component" value="Unassembled WGS sequence"/>
</dbReference>
<feature type="region of interest" description="Disordered" evidence="1">
    <location>
        <begin position="90"/>
        <end position="155"/>
    </location>
</feature>
<feature type="compositionally biased region" description="Basic and acidic residues" evidence="1">
    <location>
        <begin position="183"/>
        <end position="201"/>
    </location>
</feature>
<comment type="caution">
    <text evidence="2">The sequence shown here is derived from an EMBL/GenBank/DDBJ whole genome shotgun (WGS) entry which is preliminary data.</text>
</comment>
<accession>A0AAW1TI32</accession>
<evidence type="ECO:0000313" key="2">
    <source>
        <dbReference type="EMBL" id="KAK9870161.1"/>
    </source>
</evidence>
<gene>
    <name evidence="2" type="ORF">WA026_006251</name>
</gene>
<dbReference type="GO" id="GO:0005667">
    <property type="term" value="C:transcription regulator complex"/>
    <property type="evidence" value="ECO:0007669"/>
    <property type="project" value="TreeGrafter"/>
</dbReference>
<organism evidence="2 3">
    <name type="scientific">Henosepilachna vigintioctopunctata</name>
    <dbReference type="NCBI Taxonomy" id="420089"/>
    <lineage>
        <taxon>Eukaryota</taxon>
        <taxon>Metazoa</taxon>
        <taxon>Ecdysozoa</taxon>
        <taxon>Arthropoda</taxon>
        <taxon>Hexapoda</taxon>
        <taxon>Insecta</taxon>
        <taxon>Pterygota</taxon>
        <taxon>Neoptera</taxon>
        <taxon>Endopterygota</taxon>
        <taxon>Coleoptera</taxon>
        <taxon>Polyphaga</taxon>
        <taxon>Cucujiformia</taxon>
        <taxon>Coccinelloidea</taxon>
        <taxon>Coccinellidae</taxon>
        <taxon>Epilachninae</taxon>
        <taxon>Epilachnini</taxon>
        <taxon>Henosepilachna</taxon>
    </lineage>
</organism>
<name>A0AAW1TI32_9CUCU</name>
<dbReference type="GO" id="GO:0005634">
    <property type="term" value="C:nucleus"/>
    <property type="evidence" value="ECO:0007669"/>
    <property type="project" value="TreeGrafter"/>
</dbReference>
<feature type="compositionally biased region" description="Basic and acidic residues" evidence="1">
    <location>
        <begin position="110"/>
        <end position="127"/>
    </location>
</feature>
<dbReference type="InterPro" id="IPR052417">
    <property type="entry name" value="Dachshund_domain"/>
</dbReference>
<evidence type="ECO:0000256" key="1">
    <source>
        <dbReference type="SAM" id="MobiDB-lite"/>
    </source>
</evidence>
<feature type="region of interest" description="Disordered" evidence="1">
    <location>
        <begin position="182"/>
        <end position="204"/>
    </location>
</feature>
<dbReference type="GO" id="GO:0000978">
    <property type="term" value="F:RNA polymerase II cis-regulatory region sequence-specific DNA binding"/>
    <property type="evidence" value="ECO:0007669"/>
    <property type="project" value="TreeGrafter"/>
</dbReference>
<protein>
    <submittedName>
        <fullName evidence="2">Uncharacterized protein</fullName>
    </submittedName>
</protein>
<feature type="compositionally biased region" description="Basic and acidic residues" evidence="1">
    <location>
        <begin position="47"/>
        <end position="64"/>
    </location>
</feature>
<sequence length="219" mass="25644">MFIVCPEIFPIFSVLFVERVTEITKVFFSDILLRRFRRERKTRRQLGDRLETEKKRRSQLEDALKNAGASEDLRRINDNFCTSENKSNIHYKVPLPSSSSQNQRSTPNSLEKEQLPHDRQERPKQEAIDTTPPISYPQPIREPPPPPPQQMESKPWCYSGIDLMNNGAAFWQSYSDSLAQELEMERKSRQQQMERDEKPTLQDRSAYYKNSVLFTSSAT</sequence>
<dbReference type="PANTHER" id="PTHR12577">
    <property type="entry name" value="DACHSHUND"/>
    <property type="match status" value="1"/>
</dbReference>
<dbReference type="AlphaFoldDB" id="A0AAW1TI32"/>
<keyword evidence="3" id="KW-1185">Reference proteome</keyword>
<feature type="compositionally biased region" description="Pro residues" evidence="1">
    <location>
        <begin position="134"/>
        <end position="149"/>
    </location>
</feature>
<dbReference type="PANTHER" id="PTHR12577:SF6">
    <property type="entry name" value="DACHSHUND, ISOFORM B"/>
    <property type="match status" value="1"/>
</dbReference>
<dbReference type="EMBL" id="JARQZJ010000002">
    <property type="protein sequence ID" value="KAK9870161.1"/>
    <property type="molecule type" value="Genomic_DNA"/>
</dbReference>
<dbReference type="GO" id="GO:0000981">
    <property type="term" value="F:DNA-binding transcription factor activity, RNA polymerase II-specific"/>
    <property type="evidence" value="ECO:0007669"/>
    <property type="project" value="TreeGrafter"/>
</dbReference>
<reference evidence="2 3" key="1">
    <citation type="submission" date="2023-03" db="EMBL/GenBank/DDBJ databases">
        <title>Genome insight into feeding habits of ladybird beetles.</title>
        <authorList>
            <person name="Li H.-S."/>
            <person name="Huang Y.-H."/>
            <person name="Pang H."/>
        </authorList>
    </citation>
    <scope>NUCLEOTIDE SEQUENCE [LARGE SCALE GENOMIC DNA]</scope>
    <source>
        <strain evidence="2">SYSU_2023b</strain>
        <tissue evidence="2">Whole body</tissue>
    </source>
</reference>
<feature type="region of interest" description="Disordered" evidence="1">
    <location>
        <begin position="47"/>
        <end position="66"/>
    </location>
</feature>
<proteinExistence type="predicted"/>
<feature type="compositionally biased region" description="Polar residues" evidence="1">
    <location>
        <begin position="96"/>
        <end position="109"/>
    </location>
</feature>
<evidence type="ECO:0000313" key="3">
    <source>
        <dbReference type="Proteomes" id="UP001431783"/>
    </source>
</evidence>